<dbReference type="EMBL" id="CP068047">
    <property type="protein sequence ID" value="QQR37463.1"/>
    <property type="molecule type" value="Genomic_DNA"/>
</dbReference>
<protein>
    <submittedName>
        <fullName evidence="2">MaoC family dehydratase</fullName>
    </submittedName>
</protein>
<dbReference type="Pfam" id="PF01575">
    <property type="entry name" value="MaoC_dehydratas"/>
    <property type="match status" value="1"/>
</dbReference>
<dbReference type="PANTHER" id="PTHR43664">
    <property type="entry name" value="MONOAMINE OXIDASE-RELATED"/>
    <property type="match status" value="1"/>
</dbReference>
<dbReference type="InterPro" id="IPR002539">
    <property type="entry name" value="MaoC-like_dom"/>
</dbReference>
<sequence length="159" mass="17148">MTNPVTAGRRHFEDLRVGEVIDLGHTTVSKEMIITFAREFDPFPFHLDEAAAKASLLGGLASSGWQTGALSLRMLVDSFLNTVASAGGLGFTDLKWKNPVMVGDTIGGTVTIAELRRSGSHPQWGIVTLDFDVRNQRKQPVLTMRLANLVEASEPGVAA</sequence>
<dbReference type="InterPro" id="IPR029069">
    <property type="entry name" value="HotDog_dom_sf"/>
</dbReference>
<accession>A0ABX7BZX7</accession>
<dbReference type="Proteomes" id="UP000595460">
    <property type="component" value="Chromosome"/>
</dbReference>
<dbReference type="CDD" id="cd03454">
    <property type="entry name" value="YdeM"/>
    <property type="match status" value="1"/>
</dbReference>
<name>A0ABX7BZX7_9HYPH</name>
<dbReference type="SUPFAM" id="SSF54637">
    <property type="entry name" value="Thioesterase/thiol ester dehydrase-isomerase"/>
    <property type="match status" value="1"/>
</dbReference>
<evidence type="ECO:0000259" key="1">
    <source>
        <dbReference type="Pfam" id="PF01575"/>
    </source>
</evidence>
<gene>
    <name evidence="2" type="ORF">JI749_07595</name>
</gene>
<feature type="domain" description="MaoC-like" evidence="1">
    <location>
        <begin position="24"/>
        <end position="114"/>
    </location>
</feature>
<organism evidence="2 3">
    <name type="scientific">Devosia oryziradicis</name>
    <dbReference type="NCBI Taxonomy" id="2801335"/>
    <lineage>
        <taxon>Bacteria</taxon>
        <taxon>Pseudomonadati</taxon>
        <taxon>Pseudomonadota</taxon>
        <taxon>Alphaproteobacteria</taxon>
        <taxon>Hyphomicrobiales</taxon>
        <taxon>Devosiaceae</taxon>
        <taxon>Devosia</taxon>
    </lineage>
</organism>
<dbReference type="RefSeq" id="WP_201661741.1">
    <property type="nucleotide sequence ID" value="NZ_CP068047.1"/>
</dbReference>
<evidence type="ECO:0000313" key="3">
    <source>
        <dbReference type="Proteomes" id="UP000595460"/>
    </source>
</evidence>
<keyword evidence="3" id="KW-1185">Reference proteome</keyword>
<dbReference type="InterPro" id="IPR052342">
    <property type="entry name" value="MCH/BMMD"/>
</dbReference>
<proteinExistence type="predicted"/>
<dbReference type="Gene3D" id="3.10.129.10">
    <property type="entry name" value="Hotdog Thioesterase"/>
    <property type="match status" value="1"/>
</dbReference>
<dbReference type="PANTHER" id="PTHR43664:SF1">
    <property type="entry name" value="BETA-METHYLMALYL-COA DEHYDRATASE"/>
    <property type="match status" value="1"/>
</dbReference>
<reference evidence="2 3" key="1">
    <citation type="submission" date="2021-01" db="EMBL/GenBank/DDBJ databases">
        <title>Genome seq and assembly of Devosia sp. G19.</title>
        <authorList>
            <person name="Chhetri G."/>
        </authorList>
    </citation>
    <scope>NUCLEOTIDE SEQUENCE [LARGE SCALE GENOMIC DNA]</scope>
    <source>
        <strain evidence="2 3">G19</strain>
    </source>
</reference>
<evidence type="ECO:0000313" key="2">
    <source>
        <dbReference type="EMBL" id="QQR37463.1"/>
    </source>
</evidence>